<dbReference type="EMBL" id="GBXM01096597">
    <property type="protein sequence ID" value="JAH11980.1"/>
    <property type="molecule type" value="Transcribed_RNA"/>
</dbReference>
<evidence type="ECO:0000256" key="1">
    <source>
        <dbReference type="SAM" id="MobiDB-lite"/>
    </source>
</evidence>
<dbReference type="AlphaFoldDB" id="A0A0E9Q6L6"/>
<reference evidence="2" key="2">
    <citation type="journal article" date="2015" name="Fish Shellfish Immunol.">
        <title>Early steps in the European eel (Anguilla anguilla)-Vibrio vulnificus interaction in the gills: Role of the RtxA13 toxin.</title>
        <authorList>
            <person name="Callol A."/>
            <person name="Pajuelo D."/>
            <person name="Ebbesson L."/>
            <person name="Teles M."/>
            <person name="MacKenzie S."/>
            <person name="Amaro C."/>
        </authorList>
    </citation>
    <scope>NUCLEOTIDE SEQUENCE</scope>
</reference>
<name>A0A0E9Q6L6_ANGAN</name>
<feature type="region of interest" description="Disordered" evidence="1">
    <location>
        <begin position="29"/>
        <end position="50"/>
    </location>
</feature>
<evidence type="ECO:0000313" key="2">
    <source>
        <dbReference type="EMBL" id="JAH11980.1"/>
    </source>
</evidence>
<accession>A0A0E9Q6L6</accession>
<proteinExistence type="predicted"/>
<protein>
    <submittedName>
        <fullName evidence="2">Uncharacterized protein</fullName>
    </submittedName>
</protein>
<reference evidence="2" key="1">
    <citation type="submission" date="2014-11" db="EMBL/GenBank/DDBJ databases">
        <authorList>
            <person name="Amaro Gonzalez C."/>
        </authorList>
    </citation>
    <scope>NUCLEOTIDE SEQUENCE</scope>
</reference>
<sequence length="50" mass="5738">MRRLIFTRDKKARRENKLAEGNISIKQSSISGMLNNSPPQRYTSAPCFPK</sequence>
<organism evidence="2">
    <name type="scientific">Anguilla anguilla</name>
    <name type="common">European freshwater eel</name>
    <name type="synonym">Muraena anguilla</name>
    <dbReference type="NCBI Taxonomy" id="7936"/>
    <lineage>
        <taxon>Eukaryota</taxon>
        <taxon>Metazoa</taxon>
        <taxon>Chordata</taxon>
        <taxon>Craniata</taxon>
        <taxon>Vertebrata</taxon>
        <taxon>Euteleostomi</taxon>
        <taxon>Actinopterygii</taxon>
        <taxon>Neopterygii</taxon>
        <taxon>Teleostei</taxon>
        <taxon>Anguilliformes</taxon>
        <taxon>Anguillidae</taxon>
        <taxon>Anguilla</taxon>
    </lineage>
</organism>
<feature type="compositionally biased region" description="Polar residues" evidence="1">
    <location>
        <begin position="29"/>
        <end position="43"/>
    </location>
</feature>